<feature type="region of interest" description="Disordered" evidence="1">
    <location>
        <begin position="1"/>
        <end position="108"/>
    </location>
</feature>
<comment type="caution">
    <text evidence="2">The sequence shown here is derived from an EMBL/GenBank/DDBJ whole genome shotgun (WGS) entry which is preliminary data.</text>
</comment>
<sequence>MNLTIGAVRPVQDTPAAQAVHNLRTTTDHSRGDAQSSNHSQPATATATATATSKLTARATVTQPSPPTQPDTLNISPQEARSEYKSPSPQQPKLPEPPKPHQHSRNDT</sequence>
<evidence type="ECO:0000313" key="3">
    <source>
        <dbReference type="Proteomes" id="UP001500689"/>
    </source>
</evidence>
<evidence type="ECO:0000256" key="1">
    <source>
        <dbReference type="SAM" id="MobiDB-lite"/>
    </source>
</evidence>
<feature type="compositionally biased region" description="Low complexity" evidence="1">
    <location>
        <begin position="43"/>
        <end position="60"/>
    </location>
</feature>
<gene>
    <name evidence="2" type="ORF">GCM10022222_19690</name>
</gene>
<accession>A0ABP6VMR1</accession>
<feature type="compositionally biased region" description="Basic and acidic residues" evidence="1">
    <location>
        <begin position="96"/>
        <end position="108"/>
    </location>
</feature>
<organism evidence="2 3">
    <name type="scientific">Amycolatopsis ultiminotia</name>
    <dbReference type="NCBI Taxonomy" id="543629"/>
    <lineage>
        <taxon>Bacteria</taxon>
        <taxon>Bacillati</taxon>
        <taxon>Actinomycetota</taxon>
        <taxon>Actinomycetes</taxon>
        <taxon>Pseudonocardiales</taxon>
        <taxon>Pseudonocardiaceae</taxon>
        <taxon>Amycolatopsis</taxon>
    </lineage>
</organism>
<protein>
    <submittedName>
        <fullName evidence="2">Uncharacterized protein</fullName>
    </submittedName>
</protein>
<dbReference type="Proteomes" id="UP001500689">
    <property type="component" value="Unassembled WGS sequence"/>
</dbReference>
<name>A0ABP6VMR1_9PSEU</name>
<reference evidence="3" key="1">
    <citation type="journal article" date="2019" name="Int. J. Syst. Evol. Microbiol.">
        <title>The Global Catalogue of Microorganisms (GCM) 10K type strain sequencing project: providing services to taxonomists for standard genome sequencing and annotation.</title>
        <authorList>
            <consortium name="The Broad Institute Genomics Platform"/>
            <consortium name="The Broad Institute Genome Sequencing Center for Infectious Disease"/>
            <person name="Wu L."/>
            <person name="Ma J."/>
        </authorList>
    </citation>
    <scope>NUCLEOTIDE SEQUENCE [LARGE SCALE GENOMIC DNA]</scope>
    <source>
        <strain evidence="3">JCM 16898</strain>
    </source>
</reference>
<keyword evidence="3" id="KW-1185">Reference proteome</keyword>
<feature type="compositionally biased region" description="Polar residues" evidence="1">
    <location>
        <begin position="33"/>
        <end position="42"/>
    </location>
</feature>
<evidence type="ECO:0000313" key="2">
    <source>
        <dbReference type="EMBL" id="GAA3536077.1"/>
    </source>
</evidence>
<dbReference type="EMBL" id="BAAAZN010000003">
    <property type="protein sequence ID" value="GAA3536077.1"/>
    <property type="molecule type" value="Genomic_DNA"/>
</dbReference>
<feature type="compositionally biased region" description="Polar residues" evidence="1">
    <location>
        <begin position="70"/>
        <end position="79"/>
    </location>
</feature>
<proteinExistence type="predicted"/>